<comment type="function">
    <text evidence="14">Catalyzes the dephosphorylation of undecaprenyl diphosphate (UPP). Confers resistance to bacitracin.</text>
</comment>
<comment type="subcellular location">
    <subcellularLocation>
        <location evidence="1 14">Cell membrane</location>
        <topology evidence="1 14">Multi-pass membrane protein</topology>
    </subcellularLocation>
</comment>
<feature type="transmembrane region" description="Helical" evidence="14">
    <location>
        <begin position="177"/>
        <end position="195"/>
    </location>
</feature>
<evidence type="ECO:0000256" key="9">
    <source>
        <dbReference type="ARBA" id="ARBA00023136"/>
    </source>
</evidence>
<name>A0A235BNN4_UNCW3</name>
<evidence type="ECO:0000256" key="3">
    <source>
        <dbReference type="ARBA" id="ARBA00012374"/>
    </source>
</evidence>
<dbReference type="GO" id="GO:0009252">
    <property type="term" value="P:peptidoglycan biosynthetic process"/>
    <property type="evidence" value="ECO:0007669"/>
    <property type="project" value="UniProtKB-KW"/>
</dbReference>
<feature type="transmembrane region" description="Helical" evidence="14">
    <location>
        <begin position="139"/>
        <end position="157"/>
    </location>
</feature>
<sequence length="256" mass="27715">MTVDILKAIILGIVQGVTEFLPISSSGHLALLGGFLGFEEGTLMATMMHIGTLLALIVYFRGDISRIVLSPFKRDVKYLKLLWFLILGTIPAVIFGVLLLHHIESIFDSPLLIGICLVFTGVILFLSGFMRRERKEIRFLDAILVGIGQAIAILPGVSRSGTTISTGTFLGLDRTTSANFSFLLAIPAILGAAVLEISSVKGSSITFALLVGAFVSFLTSLVAIRFLLAFLKKTTLRPFSYYCFAIGILSILIALR</sequence>
<comment type="catalytic activity">
    <reaction evidence="13 14">
        <text>di-trans,octa-cis-undecaprenyl diphosphate + H2O = di-trans,octa-cis-undecaprenyl phosphate + phosphate + H(+)</text>
        <dbReference type="Rhea" id="RHEA:28094"/>
        <dbReference type="ChEBI" id="CHEBI:15377"/>
        <dbReference type="ChEBI" id="CHEBI:15378"/>
        <dbReference type="ChEBI" id="CHEBI:43474"/>
        <dbReference type="ChEBI" id="CHEBI:58405"/>
        <dbReference type="ChEBI" id="CHEBI:60392"/>
        <dbReference type="EC" id="3.6.1.27"/>
    </reaction>
</comment>
<comment type="caution">
    <text evidence="15">The sequence shown here is derived from an EMBL/GenBank/DDBJ whole genome shotgun (WGS) entry which is preliminary data.</text>
</comment>
<dbReference type="PANTHER" id="PTHR30622">
    <property type="entry name" value="UNDECAPRENYL-DIPHOSPHATASE"/>
    <property type="match status" value="1"/>
</dbReference>
<reference evidence="15 16" key="1">
    <citation type="submission" date="2017-07" db="EMBL/GenBank/DDBJ databases">
        <title>Recovery of genomes from metagenomes via a dereplication, aggregation, and scoring strategy.</title>
        <authorList>
            <person name="Sieber C.M."/>
            <person name="Probst A.J."/>
            <person name="Sharrar A."/>
            <person name="Thomas B.C."/>
            <person name="Hess M."/>
            <person name="Tringe S.G."/>
            <person name="Banfield J.F."/>
        </authorList>
    </citation>
    <scope>NUCLEOTIDE SEQUENCE [LARGE SCALE GENOMIC DNA]</scope>
    <source>
        <strain evidence="15">JGI_Cruoil_03_44_89</strain>
    </source>
</reference>
<evidence type="ECO:0000256" key="14">
    <source>
        <dbReference type="HAMAP-Rule" id="MF_01006"/>
    </source>
</evidence>
<dbReference type="AlphaFoldDB" id="A0A235BNN4"/>
<keyword evidence="8 14" id="KW-1133">Transmembrane helix</keyword>
<accession>A0A235BNN4</accession>
<keyword evidence="14" id="KW-0961">Cell wall biogenesis/degradation</keyword>
<feature type="transmembrane region" description="Helical" evidence="14">
    <location>
        <begin position="109"/>
        <end position="127"/>
    </location>
</feature>
<evidence type="ECO:0000256" key="13">
    <source>
        <dbReference type="ARBA" id="ARBA00047594"/>
    </source>
</evidence>
<dbReference type="InterPro" id="IPR003824">
    <property type="entry name" value="UppP"/>
</dbReference>
<evidence type="ECO:0000256" key="5">
    <source>
        <dbReference type="ARBA" id="ARBA00022475"/>
    </source>
</evidence>
<dbReference type="GO" id="GO:0005886">
    <property type="term" value="C:plasma membrane"/>
    <property type="evidence" value="ECO:0007669"/>
    <property type="project" value="UniProtKB-SubCell"/>
</dbReference>
<dbReference type="HAMAP" id="MF_01006">
    <property type="entry name" value="Undec_diphosphatase"/>
    <property type="match status" value="1"/>
</dbReference>
<protein>
    <recommendedName>
        <fullName evidence="4 14">Undecaprenyl-diphosphatase</fullName>
        <ecNumber evidence="3 14">3.6.1.27</ecNumber>
    </recommendedName>
    <alternativeName>
        <fullName evidence="12 14">Bacitracin resistance protein</fullName>
    </alternativeName>
    <alternativeName>
        <fullName evidence="11 14">Undecaprenyl pyrophosphate phosphatase</fullName>
    </alternativeName>
</protein>
<feature type="transmembrane region" description="Helical" evidence="14">
    <location>
        <begin position="81"/>
        <end position="103"/>
    </location>
</feature>
<dbReference type="GO" id="GO:0050380">
    <property type="term" value="F:undecaprenyl-diphosphatase activity"/>
    <property type="evidence" value="ECO:0007669"/>
    <property type="project" value="UniProtKB-UniRule"/>
</dbReference>
<feature type="transmembrane region" description="Helical" evidence="14">
    <location>
        <begin position="207"/>
        <end position="227"/>
    </location>
</feature>
<dbReference type="Pfam" id="PF02673">
    <property type="entry name" value="BacA"/>
    <property type="match status" value="1"/>
</dbReference>
<evidence type="ECO:0000256" key="1">
    <source>
        <dbReference type="ARBA" id="ARBA00004651"/>
    </source>
</evidence>
<dbReference type="PANTHER" id="PTHR30622:SF4">
    <property type="entry name" value="UNDECAPRENYL-DIPHOSPHATASE"/>
    <property type="match status" value="1"/>
</dbReference>
<feature type="transmembrane region" description="Helical" evidence="14">
    <location>
        <begin position="41"/>
        <end position="60"/>
    </location>
</feature>
<evidence type="ECO:0000256" key="10">
    <source>
        <dbReference type="ARBA" id="ARBA00023251"/>
    </source>
</evidence>
<evidence type="ECO:0000256" key="4">
    <source>
        <dbReference type="ARBA" id="ARBA00021581"/>
    </source>
</evidence>
<evidence type="ECO:0000256" key="8">
    <source>
        <dbReference type="ARBA" id="ARBA00022989"/>
    </source>
</evidence>
<evidence type="ECO:0000256" key="12">
    <source>
        <dbReference type="ARBA" id="ARBA00032932"/>
    </source>
</evidence>
<evidence type="ECO:0000256" key="6">
    <source>
        <dbReference type="ARBA" id="ARBA00022692"/>
    </source>
</evidence>
<keyword evidence="10 14" id="KW-0046">Antibiotic resistance</keyword>
<keyword evidence="6 14" id="KW-0812">Transmembrane</keyword>
<keyword evidence="9 14" id="KW-0472">Membrane</keyword>
<comment type="similarity">
    <text evidence="2 14">Belongs to the UppP family.</text>
</comment>
<dbReference type="EMBL" id="NOZQ01000214">
    <property type="protein sequence ID" value="OYD13816.1"/>
    <property type="molecule type" value="Genomic_DNA"/>
</dbReference>
<keyword evidence="14" id="KW-0133">Cell shape</keyword>
<dbReference type="GO" id="GO:0071555">
    <property type="term" value="P:cell wall organization"/>
    <property type="evidence" value="ECO:0007669"/>
    <property type="project" value="UniProtKB-KW"/>
</dbReference>
<evidence type="ECO:0000256" key="11">
    <source>
        <dbReference type="ARBA" id="ARBA00032707"/>
    </source>
</evidence>
<evidence type="ECO:0000256" key="2">
    <source>
        <dbReference type="ARBA" id="ARBA00010621"/>
    </source>
</evidence>
<evidence type="ECO:0000313" key="16">
    <source>
        <dbReference type="Proteomes" id="UP000215215"/>
    </source>
</evidence>
<dbReference type="GO" id="GO:0008360">
    <property type="term" value="P:regulation of cell shape"/>
    <property type="evidence" value="ECO:0007669"/>
    <property type="project" value="UniProtKB-KW"/>
</dbReference>
<dbReference type="EC" id="3.6.1.27" evidence="3 14"/>
<evidence type="ECO:0000256" key="7">
    <source>
        <dbReference type="ARBA" id="ARBA00022801"/>
    </source>
</evidence>
<feature type="transmembrane region" description="Helical" evidence="14">
    <location>
        <begin position="239"/>
        <end position="255"/>
    </location>
</feature>
<gene>
    <name evidence="14" type="primary">uppP</name>
    <name evidence="15" type="ORF">CH333_09775</name>
</gene>
<keyword evidence="5 14" id="KW-1003">Cell membrane</keyword>
<evidence type="ECO:0000313" key="15">
    <source>
        <dbReference type="EMBL" id="OYD13816.1"/>
    </source>
</evidence>
<dbReference type="Proteomes" id="UP000215215">
    <property type="component" value="Unassembled WGS sequence"/>
</dbReference>
<comment type="miscellaneous">
    <text evidence="14">Bacitracin is thought to be involved in the inhibition of peptidoglycan synthesis by sequestering undecaprenyl diphosphate, thereby reducing the pool of lipid carrier available.</text>
</comment>
<proteinExistence type="inferred from homology"/>
<organism evidence="15 16">
    <name type="scientific">candidate division WOR-3 bacterium JGI_Cruoil_03_44_89</name>
    <dbReference type="NCBI Taxonomy" id="1973748"/>
    <lineage>
        <taxon>Bacteria</taxon>
        <taxon>Bacteria division WOR-3</taxon>
    </lineage>
</organism>
<dbReference type="GO" id="GO:0046677">
    <property type="term" value="P:response to antibiotic"/>
    <property type="evidence" value="ECO:0007669"/>
    <property type="project" value="UniProtKB-UniRule"/>
</dbReference>
<keyword evidence="14" id="KW-0573">Peptidoglycan synthesis</keyword>
<keyword evidence="7 14" id="KW-0378">Hydrolase</keyword>